<evidence type="ECO:0000256" key="1">
    <source>
        <dbReference type="SAM" id="SignalP"/>
    </source>
</evidence>
<gene>
    <name evidence="2" type="ORF">RZN69_11720</name>
</gene>
<feature type="chain" id="PRO_5042929811" description="Transporter" evidence="1">
    <location>
        <begin position="23"/>
        <end position="371"/>
    </location>
</feature>
<keyword evidence="1" id="KW-0732">Signal</keyword>
<dbReference type="AlphaFoldDB" id="A0AAQ3L5N9"/>
<protein>
    <recommendedName>
        <fullName evidence="4">Transporter</fullName>
    </recommendedName>
</protein>
<feature type="signal peptide" evidence="1">
    <location>
        <begin position="1"/>
        <end position="22"/>
    </location>
</feature>
<dbReference type="RefSeq" id="WP_317831118.1">
    <property type="nucleotide sequence ID" value="NZ_CP136920.1"/>
</dbReference>
<proteinExistence type="predicted"/>
<evidence type="ECO:0000313" key="3">
    <source>
        <dbReference type="Proteomes" id="UP001304300"/>
    </source>
</evidence>
<reference evidence="2 3" key="1">
    <citation type="submission" date="2023-10" db="EMBL/GenBank/DDBJ databases">
        <title>Rubellicoccus peritrichatus gen. nov., sp. nov., isolated from an algae of coral reef tank.</title>
        <authorList>
            <person name="Luo J."/>
        </authorList>
    </citation>
    <scope>NUCLEOTIDE SEQUENCE [LARGE SCALE GENOMIC DNA]</scope>
    <source>
        <strain evidence="2 3">CR14</strain>
    </source>
</reference>
<evidence type="ECO:0008006" key="4">
    <source>
        <dbReference type="Google" id="ProtNLM"/>
    </source>
</evidence>
<organism evidence="2 3">
    <name type="scientific">Rubellicoccus peritrichatus</name>
    <dbReference type="NCBI Taxonomy" id="3080537"/>
    <lineage>
        <taxon>Bacteria</taxon>
        <taxon>Pseudomonadati</taxon>
        <taxon>Verrucomicrobiota</taxon>
        <taxon>Opitutia</taxon>
        <taxon>Puniceicoccales</taxon>
        <taxon>Cerasicoccaceae</taxon>
        <taxon>Rubellicoccus</taxon>
    </lineage>
</organism>
<dbReference type="Proteomes" id="UP001304300">
    <property type="component" value="Chromosome"/>
</dbReference>
<keyword evidence="3" id="KW-1185">Reference proteome</keyword>
<dbReference type="KEGG" id="puo:RZN69_11720"/>
<name>A0AAQ3L5N9_9BACT</name>
<accession>A0AAQ3L5N9</accession>
<evidence type="ECO:0000313" key="2">
    <source>
        <dbReference type="EMBL" id="WOO39282.1"/>
    </source>
</evidence>
<dbReference type="EMBL" id="CP136920">
    <property type="protein sequence ID" value="WOO39282.1"/>
    <property type="molecule type" value="Genomic_DNA"/>
</dbReference>
<sequence length="371" mass="40658">MKFSKKAFLAITSVALSSYAFAQAEEAAPSESRLSVAETYDLGRPDGHAPIGVMGDHVHREGEWMFAYRYMYMDMQQNYDGDSQISDSAVLGQGYLVTPTNMSMEMHMFGMMYALTDEATVMFGLPYIIKDMDHSIGGPAAFPLRGQSFNTRTEGIGDAKLTLLYKIWEGDRQNLIFNAGVSLPTGSIDERDNIPLPPPNGSNPVLPYPMQLGSGSFGLMPGLVYNGQTDWLSWGAQALGTLWLNDNSADYRLGDSFLGTAWVAKPWTDWVSTSFRLAYNIWGNISGADARIGQNSPVPGLRSVPTAQPDLRGGQRLDVLFGANFDIPVPDNWPIGSNRLAVEGGFPAYQNLNGPQLGVDWQITAGWQVSW</sequence>